<dbReference type="SUPFAM" id="SSF56436">
    <property type="entry name" value="C-type lectin-like"/>
    <property type="match status" value="4"/>
</dbReference>
<dbReference type="InterPro" id="IPR013783">
    <property type="entry name" value="Ig-like_fold"/>
</dbReference>
<dbReference type="InterPro" id="IPR016187">
    <property type="entry name" value="CTDL_fold"/>
</dbReference>
<dbReference type="InterPro" id="IPR016186">
    <property type="entry name" value="C-type_lectin-like/link_sf"/>
</dbReference>
<dbReference type="InterPro" id="IPR018378">
    <property type="entry name" value="C-type_lectin_CS"/>
</dbReference>
<dbReference type="Pfam" id="PF08205">
    <property type="entry name" value="C2-set_2"/>
    <property type="match status" value="1"/>
</dbReference>
<feature type="domain" description="C-type lectin" evidence="2">
    <location>
        <begin position="11"/>
        <end position="79"/>
    </location>
</feature>
<feature type="domain" description="C-type lectin" evidence="2">
    <location>
        <begin position="96"/>
        <end position="217"/>
    </location>
</feature>
<name>A0AAE1A4J7_9GAST</name>
<dbReference type="InterPro" id="IPR008979">
    <property type="entry name" value="Galactose-bd-like_sf"/>
</dbReference>
<dbReference type="Proteomes" id="UP001283361">
    <property type="component" value="Unassembled WGS sequence"/>
</dbReference>
<accession>A0AAE1A4J7</accession>
<dbReference type="Gene3D" id="2.60.40.10">
    <property type="entry name" value="Immunoglobulins"/>
    <property type="match status" value="1"/>
</dbReference>
<sequence>GLLEDGNTGGLWIGLYAPSGRNSLRFVDGSKPDEGTKTLREYRVTPTERDTREKRCVKLSHRNTWVGIKCTAIHKFICEKPYYELQCPNGWMVSPWSASCIRLERKKKSWDDARGRCHELGADLVKIVNDKMNQLITTYMIEKPRTGYWIGLRSRFDFDGNEFKWLDEQHPAKYTSWGKFRPRTRFPANCAVVHDRAVEKGLWSDANCEAKRRFICEKFQTRYFCPVGWELNPSTRHCFKIFDVKKSRDGAKAHCHLQGGNLGSSLPPRHGYSKESFWIGAAISNGENQQPAVTIELETIRFSVATVEQSLCLRLSEGTVHLEDCDRKYMFVCEKEPDPEPCFEDGNGHWFGRSCRFLCQCAEYVPCNKIHGSCNKGCASDFFGPACQYLKNKPRLLKTGRTTKSGHSKNRECITGISYYIQLIDISAPITWMRFYLKTPALRLDIKIKYYVDPKSPIHLCLHPAVAKVDGSTFDVYCPTAKPIHTVLISGAGIKNVCHVELSAGRNLAFKESASQSSTYKNWHAHQAVSGGYLNIPTDYLTESTHCIHTRKGLGSWWMVTLRADVTVSLFKILNRRDRNYKKEDTESRLKNFKLVALSDNDKTKVFSISEDQWPKNGLMTIVPSRQINFPVRQVKIRAQGRRFTTFCELFIFGEIVCPPNRFGLTCEFSCNCAYNTGCFVHSGGCPAGCALGYSGQNCYTPIGRLEISSPAQLLTETVTNEVVRTVYPLTIKCNAQVVQLRKDTEIVRLQISKGVSTGTGVEIIVDYDVFRGKAEFPNPLNTKRIYKVSGRNKTGSLSGHEARFIGVEWRIFNPRCTDSTIYQCTVTYRVQRGKDSNAIATRSGQQELKVVPEKLQNVHLIVTMQGPEWDGSKYAFLICMVYGHPDVELTWEIGSSNGSSVRWVISPTSKNDVPSENECSVYQHSAVRSKAYDTDSGYHWFWCTAKLNGTESLTVFANISLLGGKAEEKTTTTPDPSATETRYNDSMDIVTDTGSKALGCPEDWTEVIGDVPGHLTQLSCIKLYHDKKSWKDARRICQTAGGDLASLQTDFMQKAVADVLDTDSDHDFWIGLNNIKPEGFWYWLDDPIVNGSTALGRFGHHSSRGYRECGVINSNTAREGTWGLRGCRELTKYICHRSSSEKNQSKSSTACSVPGWFGSGCRYLCHCDGGAEYCNQTTGHCSYGCVQGWFGPGCQYDSIPFSAYAGPEFSLKSLLDKSDTTCLSNLRNLHLMYIMIALEKPIPLTWIRLVRESSDQIKLMYSNSSGAVEPCPHVHAAAVNRMAQDIMCITDDVVHKLHLYGPGVQHLCSLYISGGRNVALKQRAAQSQNFDNQHERDVLPGEWLATHAVDGRMYSRRHPSGFASTCSRTKGREESRWLLRFSEPVDVTRFIVYNIIDPVREDTVSLQKFKLVLLKTAKMEILQGTFGLSTLIASPGNRNAVRGLLLQASDNQTLSLCEVYVFGETSCPSGQYGWSCEHQCNCDGGADCFVHSGGCPAGCASGYGGQDCQTLLVTNPSILTPSDEFKTGEGAPPLDINCKAEAVGLPFNFTEVVGLQISRKLPGSTRLKKFVEYLPYHPLGVTNFTQGEIGRDFFYAFTGALNDSTSQSKTRALAVKWIIEQPACVDSGVYFCNVTYVHSNRLETRSGQQAIRPTRVKATTKQCFDKVIEGDFGTSSHQEQQGAEAEISNVLLKVTPKTLNYEYSEKDLVVFYCTASGPPNLRLLWRWGLVNSEDLQDYTKKEDVTFIHFQKRHDDFGLFLYKSTLTLKMRSEYDGKMFLCEAHHGSLTVKSEHIRVRVFYEYTLFQRYDLESYYLQTFEREFPKEGMWGQLCQTYKVISKRFKDFFKKKKNDLTSTQVMKTEVYIRINDILCFNHGFNMLVTVKTSMCVENKHTFQALKYGVLECDGQFHKAITRSKLNKEKMHQARKKWNQCVTDVTDRVCSQILGLYFSFIFDIQDEVFHSVKNYKKCYKLSQCDNDIFGVDLTHYTIKSWILKSPTYYLSKKCSEYEYYAFCVNWYERTCQDEEYKLRVRSYVDILDHVCSEKRKRNPQTICRKRTPEQKHMEQRISECHSLYASYWLTRKRKCSMLRKAMDCLNFFYEHYCVKYVTMEIFAVEISISRIMLQYQNLNCIEPNAVCSLNCKEHLDKHGASDLLNFRTQKQLDNFCADRVTIERCFEIVKIRCPDDATQIEMRVSRKLLDVWCSDMYISKKEKTYLLGGSCSNCFGITKKREFCLRYIPQHITRGRYSILSSKAGCKLIQDAEICIRDAVNDECNCKTKYGELLSRIWLVSLEDNIFALRKKCR</sequence>
<dbReference type="PROSITE" id="PS50041">
    <property type="entry name" value="C_TYPE_LECTIN_2"/>
    <property type="match status" value="3"/>
</dbReference>
<dbReference type="SMART" id="SM00034">
    <property type="entry name" value="CLECT"/>
    <property type="match status" value="3"/>
</dbReference>
<dbReference type="CDD" id="cd00037">
    <property type="entry name" value="CLECT"/>
    <property type="match status" value="3"/>
</dbReference>
<dbReference type="EMBL" id="JAWDGP010002652">
    <property type="protein sequence ID" value="KAK3781224.1"/>
    <property type="molecule type" value="Genomic_DNA"/>
</dbReference>
<comment type="caution">
    <text evidence="4">The sequence shown here is derived from an EMBL/GenBank/DDBJ whole genome shotgun (WGS) entry which is preliminary data.</text>
</comment>
<keyword evidence="5" id="KW-1185">Reference proteome</keyword>
<dbReference type="PROSITE" id="PS00615">
    <property type="entry name" value="C_TYPE_LECTIN_1"/>
    <property type="match status" value="1"/>
</dbReference>
<dbReference type="InterPro" id="IPR013162">
    <property type="entry name" value="CD80_C2-set"/>
</dbReference>
<feature type="domain" description="Ig-like" evidence="3">
    <location>
        <begin position="1697"/>
        <end position="1798"/>
    </location>
</feature>
<evidence type="ECO:0000256" key="1">
    <source>
        <dbReference type="ARBA" id="ARBA00023157"/>
    </source>
</evidence>
<feature type="domain" description="C-type lectin" evidence="2">
    <location>
        <begin position="1017"/>
        <end position="1137"/>
    </location>
</feature>
<dbReference type="PANTHER" id="PTHR22803">
    <property type="entry name" value="MANNOSE, PHOSPHOLIPASE, LECTIN RECEPTOR RELATED"/>
    <property type="match status" value="1"/>
</dbReference>
<dbReference type="Gene3D" id="3.10.100.10">
    <property type="entry name" value="Mannose-Binding Protein A, subunit A"/>
    <property type="match status" value="4"/>
</dbReference>
<dbReference type="InterPro" id="IPR050111">
    <property type="entry name" value="C-type_lectin/snaclec_domain"/>
</dbReference>
<dbReference type="InterPro" id="IPR007110">
    <property type="entry name" value="Ig-like_dom"/>
</dbReference>
<dbReference type="Pfam" id="PF00059">
    <property type="entry name" value="Lectin_C"/>
    <property type="match status" value="2"/>
</dbReference>
<organism evidence="4 5">
    <name type="scientific">Elysia crispata</name>
    <name type="common">lettuce slug</name>
    <dbReference type="NCBI Taxonomy" id="231223"/>
    <lineage>
        <taxon>Eukaryota</taxon>
        <taxon>Metazoa</taxon>
        <taxon>Spiralia</taxon>
        <taxon>Lophotrochozoa</taxon>
        <taxon>Mollusca</taxon>
        <taxon>Gastropoda</taxon>
        <taxon>Heterobranchia</taxon>
        <taxon>Euthyneura</taxon>
        <taxon>Panpulmonata</taxon>
        <taxon>Sacoglossa</taxon>
        <taxon>Placobranchoidea</taxon>
        <taxon>Plakobranchidae</taxon>
        <taxon>Elysia</taxon>
    </lineage>
</organism>
<dbReference type="SUPFAM" id="SSF49785">
    <property type="entry name" value="Galactose-binding domain-like"/>
    <property type="match status" value="1"/>
</dbReference>
<evidence type="ECO:0000313" key="5">
    <source>
        <dbReference type="Proteomes" id="UP001283361"/>
    </source>
</evidence>
<evidence type="ECO:0000259" key="3">
    <source>
        <dbReference type="PROSITE" id="PS50835"/>
    </source>
</evidence>
<gene>
    <name evidence="4" type="ORF">RRG08_024677</name>
</gene>
<dbReference type="Gene3D" id="2.60.120.260">
    <property type="entry name" value="Galactose-binding domain-like"/>
    <property type="match status" value="2"/>
</dbReference>
<feature type="non-terminal residue" evidence="4">
    <location>
        <position position="1"/>
    </location>
</feature>
<reference evidence="4" key="1">
    <citation type="journal article" date="2023" name="G3 (Bethesda)">
        <title>A reference genome for the long-term kleptoplast-retaining sea slug Elysia crispata morphotype clarki.</title>
        <authorList>
            <person name="Eastman K.E."/>
            <person name="Pendleton A.L."/>
            <person name="Shaikh M.A."/>
            <person name="Suttiyut T."/>
            <person name="Ogas R."/>
            <person name="Tomko P."/>
            <person name="Gavelis G."/>
            <person name="Widhalm J.R."/>
            <person name="Wisecaver J.H."/>
        </authorList>
    </citation>
    <scope>NUCLEOTIDE SEQUENCE</scope>
    <source>
        <strain evidence="4">ECLA1</strain>
    </source>
</reference>
<evidence type="ECO:0000259" key="2">
    <source>
        <dbReference type="PROSITE" id="PS50041"/>
    </source>
</evidence>
<dbReference type="PROSITE" id="PS50835">
    <property type="entry name" value="IG_LIKE"/>
    <property type="match status" value="1"/>
</dbReference>
<dbReference type="InterPro" id="IPR001304">
    <property type="entry name" value="C-type_lectin-like"/>
</dbReference>
<proteinExistence type="predicted"/>
<feature type="non-terminal residue" evidence="4">
    <location>
        <position position="2307"/>
    </location>
</feature>
<dbReference type="SUPFAM" id="SSF48726">
    <property type="entry name" value="Immunoglobulin"/>
    <property type="match status" value="1"/>
</dbReference>
<dbReference type="InterPro" id="IPR036179">
    <property type="entry name" value="Ig-like_dom_sf"/>
</dbReference>
<evidence type="ECO:0000313" key="4">
    <source>
        <dbReference type="EMBL" id="KAK3781224.1"/>
    </source>
</evidence>
<keyword evidence="1" id="KW-1015">Disulfide bond</keyword>
<protein>
    <submittedName>
        <fullName evidence="4">Uncharacterized protein</fullName>
    </submittedName>
</protein>